<dbReference type="Pfam" id="PF00067">
    <property type="entry name" value="p450"/>
    <property type="match status" value="1"/>
</dbReference>
<keyword evidence="3" id="KW-1185">Reference proteome</keyword>
<evidence type="ECO:0000256" key="1">
    <source>
        <dbReference type="ARBA" id="ARBA00010617"/>
    </source>
</evidence>
<reference evidence="2" key="1">
    <citation type="journal article" date="2020" name="bioRxiv">
        <title>Hybrid origin of Populus tomentosa Carr. identified through genome sequencing and phylogenomic analysis.</title>
        <authorList>
            <person name="An X."/>
            <person name="Gao K."/>
            <person name="Chen Z."/>
            <person name="Li J."/>
            <person name="Yang X."/>
            <person name="Yang X."/>
            <person name="Zhou J."/>
            <person name="Guo T."/>
            <person name="Zhao T."/>
            <person name="Huang S."/>
            <person name="Miao D."/>
            <person name="Khan W.U."/>
            <person name="Rao P."/>
            <person name="Ye M."/>
            <person name="Lei B."/>
            <person name="Liao W."/>
            <person name="Wang J."/>
            <person name="Ji L."/>
            <person name="Li Y."/>
            <person name="Guo B."/>
            <person name="Mustafa N.S."/>
            <person name="Li S."/>
            <person name="Yun Q."/>
            <person name="Keller S.R."/>
            <person name="Mao J."/>
            <person name="Zhang R."/>
            <person name="Strauss S.H."/>
        </authorList>
    </citation>
    <scope>NUCLEOTIDE SEQUENCE</scope>
    <source>
        <strain evidence="2">GM15</strain>
        <tissue evidence="2">Leaf</tissue>
    </source>
</reference>
<dbReference type="GO" id="GO:0020037">
    <property type="term" value="F:heme binding"/>
    <property type="evidence" value="ECO:0007669"/>
    <property type="project" value="InterPro"/>
</dbReference>
<dbReference type="EMBL" id="JAAWWB010000011">
    <property type="protein sequence ID" value="KAG6771799.1"/>
    <property type="molecule type" value="Genomic_DNA"/>
</dbReference>
<sequence length="196" mass="22466">MEIAWNLLAGYVDEDVAEAQAQGESVEIKVAHYLFLMTFNLIGNLVLSRDLLNPRSKDGHEFYDAMNNVMKWAGTPNVAEFLNFLKWLDPQGIMRNMVQDMGQTMRIVEKFVKERTGEWKPGRKKSNDFLDALLERVAHRVVLLGLASLLHCFDWELGSNYAPETIDMNERMGLTVQKLKPLKAKPKQIGRMINVK</sequence>
<dbReference type="PANTHER" id="PTHR47950">
    <property type="entry name" value="CYTOCHROME P450, FAMILY 76, SUBFAMILY C, POLYPEPTIDE 5-RELATED"/>
    <property type="match status" value="1"/>
</dbReference>
<protein>
    <submittedName>
        <fullName evidence="2">Uncharacterized protein</fullName>
    </submittedName>
</protein>
<dbReference type="OrthoDB" id="1747439at2759"/>
<accession>A0A8X8D0M5</accession>
<proteinExistence type="inferred from homology"/>
<evidence type="ECO:0000313" key="3">
    <source>
        <dbReference type="Proteomes" id="UP000886885"/>
    </source>
</evidence>
<name>A0A8X8D0M5_POPTO</name>
<comment type="similarity">
    <text evidence="1">Belongs to the cytochrome P450 family.</text>
</comment>
<dbReference type="GO" id="GO:0016705">
    <property type="term" value="F:oxidoreductase activity, acting on paired donors, with incorporation or reduction of molecular oxygen"/>
    <property type="evidence" value="ECO:0007669"/>
    <property type="project" value="InterPro"/>
</dbReference>
<organism evidence="2 3">
    <name type="scientific">Populus tomentosa</name>
    <name type="common">Chinese white poplar</name>
    <dbReference type="NCBI Taxonomy" id="118781"/>
    <lineage>
        <taxon>Eukaryota</taxon>
        <taxon>Viridiplantae</taxon>
        <taxon>Streptophyta</taxon>
        <taxon>Embryophyta</taxon>
        <taxon>Tracheophyta</taxon>
        <taxon>Spermatophyta</taxon>
        <taxon>Magnoliopsida</taxon>
        <taxon>eudicotyledons</taxon>
        <taxon>Gunneridae</taxon>
        <taxon>Pentapetalae</taxon>
        <taxon>rosids</taxon>
        <taxon>fabids</taxon>
        <taxon>Malpighiales</taxon>
        <taxon>Salicaceae</taxon>
        <taxon>Saliceae</taxon>
        <taxon>Populus</taxon>
    </lineage>
</organism>
<dbReference type="GO" id="GO:0005506">
    <property type="term" value="F:iron ion binding"/>
    <property type="evidence" value="ECO:0007669"/>
    <property type="project" value="InterPro"/>
</dbReference>
<dbReference type="InterPro" id="IPR001128">
    <property type="entry name" value="Cyt_P450"/>
</dbReference>
<gene>
    <name evidence="2" type="ORF">POTOM_023191</name>
</gene>
<dbReference type="PANTHER" id="PTHR47950:SF15">
    <property type="entry name" value="CYTOCHROME P450"/>
    <property type="match status" value="1"/>
</dbReference>
<dbReference type="AlphaFoldDB" id="A0A8X8D0M5"/>
<evidence type="ECO:0000313" key="2">
    <source>
        <dbReference type="EMBL" id="KAG6771799.1"/>
    </source>
</evidence>
<dbReference type="GO" id="GO:0004497">
    <property type="term" value="F:monooxygenase activity"/>
    <property type="evidence" value="ECO:0007669"/>
    <property type="project" value="InterPro"/>
</dbReference>
<dbReference type="Proteomes" id="UP000886885">
    <property type="component" value="Chromosome 6A"/>
</dbReference>
<comment type="caution">
    <text evidence="2">The sequence shown here is derived from an EMBL/GenBank/DDBJ whole genome shotgun (WGS) entry which is preliminary data.</text>
</comment>